<reference evidence="2 3" key="1">
    <citation type="submission" date="2019-10" db="EMBL/GenBank/DDBJ databases">
        <title>Assembly and Annotation for the nematode Trichostrongylus colubriformis.</title>
        <authorList>
            <person name="Martin J."/>
        </authorList>
    </citation>
    <scope>NUCLEOTIDE SEQUENCE [LARGE SCALE GENOMIC DNA]</scope>
    <source>
        <strain evidence="2">G859</strain>
        <tissue evidence="2">Whole worm</tissue>
    </source>
</reference>
<dbReference type="Proteomes" id="UP001331761">
    <property type="component" value="Unassembled WGS sequence"/>
</dbReference>
<evidence type="ECO:0000313" key="3">
    <source>
        <dbReference type="Proteomes" id="UP001331761"/>
    </source>
</evidence>
<gene>
    <name evidence="2" type="ORF">GCK32_015107</name>
    <name evidence="1" type="ORF">GCK32_016006</name>
</gene>
<dbReference type="EMBL" id="WIXE01020005">
    <property type="protein sequence ID" value="KAK5969564.1"/>
    <property type="molecule type" value="Genomic_DNA"/>
</dbReference>
<proteinExistence type="predicted"/>
<keyword evidence="3" id="KW-1185">Reference proteome</keyword>
<accession>A0AAN8J1G3</accession>
<comment type="caution">
    <text evidence="2">The sequence shown here is derived from an EMBL/GenBank/DDBJ whole genome shotgun (WGS) entry which is preliminary data.</text>
</comment>
<name>A0AAN8J1G3_TRICO</name>
<protein>
    <submittedName>
        <fullName evidence="2">Uncharacterized protein</fullName>
    </submittedName>
</protein>
<sequence length="88" mass="9942">MRFGLYNDLRWPADVQVVAENGLLCGPYESGEIWISGPQVMKVTGRRHSRQKKPTIVMDLCGPVTLCITTKMDSYLFVIELIKVNGKQ</sequence>
<dbReference type="EMBL" id="WIXE01013790">
    <property type="protein sequence ID" value="KAK5974794.1"/>
    <property type="molecule type" value="Genomic_DNA"/>
</dbReference>
<dbReference type="AlphaFoldDB" id="A0AAN8J1G3"/>
<feature type="non-terminal residue" evidence="2">
    <location>
        <position position="88"/>
    </location>
</feature>
<evidence type="ECO:0000313" key="2">
    <source>
        <dbReference type="EMBL" id="KAK5974794.1"/>
    </source>
</evidence>
<organism evidence="2 3">
    <name type="scientific">Trichostrongylus colubriformis</name>
    <name type="common">Black scour worm</name>
    <dbReference type="NCBI Taxonomy" id="6319"/>
    <lineage>
        <taxon>Eukaryota</taxon>
        <taxon>Metazoa</taxon>
        <taxon>Ecdysozoa</taxon>
        <taxon>Nematoda</taxon>
        <taxon>Chromadorea</taxon>
        <taxon>Rhabditida</taxon>
        <taxon>Rhabditina</taxon>
        <taxon>Rhabditomorpha</taxon>
        <taxon>Strongyloidea</taxon>
        <taxon>Trichostrongylidae</taxon>
        <taxon>Trichostrongylus</taxon>
    </lineage>
</organism>
<evidence type="ECO:0000313" key="1">
    <source>
        <dbReference type="EMBL" id="KAK5969564.1"/>
    </source>
</evidence>